<accession>A0A7Y6NKW5</accession>
<sequence length="267" mass="27688">MDEAVVIIEQQGGVRMLTLNRPQALNSFTAAMHAELMAGLDAAAAADDVRCVVITGAGRGFCAGQDLGDPGAAPNPDPHGPPTDIGALIERFYTPLALRLASMPVPVLAAVNGVAAGAGANMALGCDIVVASRNASFIQAFTKIGLVTDCGGSWLLPRLVGRARALGLAMLGDKLPAEEAERIGLIWKCVDEAAFRSEVDAIAARLAAMPTKALVATRRAIDAAQHLDFEGALGNEASLQTTLGSSHDYLEGVAAFMAKRAPTFKDR</sequence>
<evidence type="ECO:0000313" key="3">
    <source>
        <dbReference type="EMBL" id="NUZ04972.1"/>
    </source>
</evidence>
<protein>
    <submittedName>
        <fullName evidence="3">2-(1,2-epoxy-1,2-dihydrophenyl)acetyl-CoA isomerase</fullName>
        <ecNumber evidence="3">5.3.3.18</ecNumber>
    </submittedName>
</protein>
<dbReference type="SUPFAM" id="SSF52096">
    <property type="entry name" value="ClpP/crotonase"/>
    <property type="match status" value="1"/>
</dbReference>
<dbReference type="PROSITE" id="PS00166">
    <property type="entry name" value="ENOYL_COA_HYDRATASE"/>
    <property type="match status" value="1"/>
</dbReference>
<organism evidence="3 4">
    <name type="scientific">Piscinibacter koreensis</name>
    <dbReference type="NCBI Taxonomy" id="2742824"/>
    <lineage>
        <taxon>Bacteria</taxon>
        <taxon>Pseudomonadati</taxon>
        <taxon>Pseudomonadota</taxon>
        <taxon>Betaproteobacteria</taxon>
        <taxon>Burkholderiales</taxon>
        <taxon>Sphaerotilaceae</taxon>
        <taxon>Piscinibacter</taxon>
    </lineage>
</organism>
<dbReference type="Gene3D" id="3.90.226.10">
    <property type="entry name" value="2-enoyl-CoA Hydratase, Chain A, domain 1"/>
    <property type="match status" value="1"/>
</dbReference>
<dbReference type="EC" id="5.3.3.18" evidence="3"/>
<dbReference type="Proteomes" id="UP000529637">
    <property type="component" value="Unassembled WGS sequence"/>
</dbReference>
<dbReference type="EMBL" id="JABWMJ010000002">
    <property type="protein sequence ID" value="NUZ04972.1"/>
    <property type="molecule type" value="Genomic_DNA"/>
</dbReference>
<evidence type="ECO:0000256" key="2">
    <source>
        <dbReference type="RuleBase" id="RU003707"/>
    </source>
</evidence>
<evidence type="ECO:0000256" key="1">
    <source>
        <dbReference type="ARBA" id="ARBA00005254"/>
    </source>
</evidence>
<dbReference type="InterPro" id="IPR018376">
    <property type="entry name" value="Enoyl-CoA_hyd/isom_CS"/>
</dbReference>
<name>A0A7Y6NKW5_9BURK</name>
<dbReference type="PANTHER" id="PTHR43459:SF1">
    <property type="entry name" value="EG:BACN32G11.4 PROTEIN"/>
    <property type="match status" value="1"/>
</dbReference>
<dbReference type="AlphaFoldDB" id="A0A7Y6NKW5"/>
<dbReference type="Pfam" id="PF00378">
    <property type="entry name" value="ECH_1"/>
    <property type="match status" value="1"/>
</dbReference>
<dbReference type="Gene3D" id="1.10.12.10">
    <property type="entry name" value="Lyase 2-enoyl-coa Hydratase, Chain A, domain 2"/>
    <property type="match status" value="1"/>
</dbReference>
<dbReference type="InterPro" id="IPR001753">
    <property type="entry name" value="Enoyl-CoA_hydra/iso"/>
</dbReference>
<dbReference type="RefSeq" id="WP_176066458.1">
    <property type="nucleotide sequence ID" value="NZ_JABWMJ010000002.1"/>
</dbReference>
<gene>
    <name evidence="3" type="ORF">HQN59_04270</name>
</gene>
<dbReference type="InterPro" id="IPR014748">
    <property type="entry name" value="Enoyl-CoA_hydra_C"/>
</dbReference>
<dbReference type="PANTHER" id="PTHR43459">
    <property type="entry name" value="ENOYL-COA HYDRATASE"/>
    <property type="match status" value="1"/>
</dbReference>
<evidence type="ECO:0000313" key="4">
    <source>
        <dbReference type="Proteomes" id="UP000529637"/>
    </source>
</evidence>
<dbReference type="CDD" id="cd06558">
    <property type="entry name" value="crotonase-like"/>
    <property type="match status" value="1"/>
</dbReference>
<keyword evidence="4" id="KW-1185">Reference proteome</keyword>
<proteinExistence type="inferred from homology"/>
<dbReference type="GO" id="GO:0016853">
    <property type="term" value="F:isomerase activity"/>
    <property type="evidence" value="ECO:0007669"/>
    <property type="project" value="UniProtKB-KW"/>
</dbReference>
<dbReference type="InterPro" id="IPR029045">
    <property type="entry name" value="ClpP/crotonase-like_dom_sf"/>
</dbReference>
<keyword evidence="3" id="KW-0413">Isomerase</keyword>
<comment type="caution">
    <text evidence="3">The sequence shown here is derived from an EMBL/GenBank/DDBJ whole genome shotgun (WGS) entry which is preliminary data.</text>
</comment>
<comment type="similarity">
    <text evidence="1 2">Belongs to the enoyl-CoA hydratase/isomerase family.</text>
</comment>
<reference evidence="3 4" key="1">
    <citation type="submission" date="2020-06" db="EMBL/GenBank/DDBJ databases">
        <title>Schlegella sp. ID0723 isolated from air conditioner.</title>
        <authorList>
            <person name="Kim D.Y."/>
            <person name="Kim D.-U."/>
        </authorList>
    </citation>
    <scope>NUCLEOTIDE SEQUENCE [LARGE SCALE GENOMIC DNA]</scope>
    <source>
        <strain evidence="3 4">ID0723</strain>
    </source>
</reference>